<gene>
    <name evidence="4" type="ORF">TL16_g00253</name>
</gene>
<dbReference type="EMBL" id="BLQM01000004">
    <property type="protein sequence ID" value="GMH48273.1"/>
    <property type="molecule type" value="Genomic_DNA"/>
</dbReference>
<evidence type="ECO:0000313" key="5">
    <source>
        <dbReference type="Proteomes" id="UP001162640"/>
    </source>
</evidence>
<dbReference type="PANTHER" id="PTHR45641:SF19">
    <property type="entry name" value="NEPHROCYSTIN-3"/>
    <property type="match status" value="1"/>
</dbReference>
<protein>
    <recommendedName>
        <fullName evidence="6">Kinesin light chain</fullName>
    </recommendedName>
</protein>
<evidence type="ECO:0000256" key="1">
    <source>
        <dbReference type="ARBA" id="ARBA00022737"/>
    </source>
</evidence>
<name>A0A9W7DM99_9STRA</name>
<evidence type="ECO:0000256" key="2">
    <source>
        <dbReference type="ARBA" id="ARBA00022803"/>
    </source>
</evidence>
<proteinExistence type="predicted"/>
<dbReference type="Gene3D" id="1.25.40.10">
    <property type="entry name" value="Tetratricopeptide repeat domain"/>
    <property type="match status" value="2"/>
</dbReference>
<accession>A0A9W7DM99</accession>
<reference evidence="5" key="1">
    <citation type="journal article" date="2023" name="Commun. Biol.">
        <title>Genome analysis of Parmales, the sister group of diatoms, reveals the evolutionary specialization of diatoms from phago-mixotrophs to photoautotrophs.</title>
        <authorList>
            <person name="Ban H."/>
            <person name="Sato S."/>
            <person name="Yoshikawa S."/>
            <person name="Yamada K."/>
            <person name="Nakamura Y."/>
            <person name="Ichinomiya M."/>
            <person name="Sato N."/>
            <person name="Blanc-Mathieu R."/>
            <person name="Endo H."/>
            <person name="Kuwata A."/>
            <person name="Ogata H."/>
        </authorList>
    </citation>
    <scope>NUCLEOTIDE SEQUENCE [LARGE SCALE GENOMIC DNA]</scope>
</reference>
<dbReference type="Pfam" id="PF13374">
    <property type="entry name" value="TPR_10"/>
    <property type="match status" value="1"/>
</dbReference>
<evidence type="ECO:0000313" key="4">
    <source>
        <dbReference type="EMBL" id="GMH48273.1"/>
    </source>
</evidence>
<feature type="compositionally biased region" description="Basic residues" evidence="3">
    <location>
        <begin position="7"/>
        <end position="20"/>
    </location>
</feature>
<keyword evidence="2" id="KW-0802">TPR repeat</keyword>
<dbReference type="Proteomes" id="UP001162640">
    <property type="component" value="Unassembled WGS sequence"/>
</dbReference>
<evidence type="ECO:0008006" key="6">
    <source>
        <dbReference type="Google" id="ProtNLM"/>
    </source>
</evidence>
<dbReference type="Pfam" id="PF13424">
    <property type="entry name" value="TPR_12"/>
    <property type="match status" value="1"/>
</dbReference>
<sequence length="260" mass="30332">MPEEKKVRRKKKKKKKKKDPRKLEILDACMALGDACNRVRDIDDAMKYKERALKGYEEQLGRNSENALHVTYSLTWSTLMSNDEKIEKLRDLVKRMERALGEENVVTLDTLNSLGGTLHKNEEHEEAKEVWEKCLVGQTKLHGEDHRLTLMTMGNLGAVYFALKSEKALEYYERALKRSEKLMGKNHPDTLSTMMNTAIFYDNNLKNYVKAEELYERALEGYEAQFGKDHKSTKDCVKKFKKHLIFHNSERLNQLNAIYP</sequence>
<evidence type="ECO:0000256" key="3">
    <source>
        <dbReference type="SAM" id="MobiDB-lite"/>
    </source>
</evidence>
<comment type="caution">
    <text evidence="4">The sequence shown here is derived from an EMBL/GenBank/DDBJ whole genome shotgun (WGS) entry which is preliminary data.</text>
</comment>
<organism evidence="4 5">
    <name type="scientific">Triparma laevis f. inornata</name>
    <dbReference type="NCBI Taxonomy" id="1714386"/>
    <lineage>
        <taxon>Eukaryota</taxon>
        <taxon>Sar</taxon>
        <taxon>Stramenopiles</taxon>
        <taxon>Ochrophyta</taxon>
        <taxon>Bolidophyceae</taxon>
        <taxon>Parmales</taxon>
        <taxon>Triparmaceae</taxon>
        <taxon>Triparma</taxon>
    </lineage>
</organism>
<dbReference type="InterPro" id="IPR011990">
    <property type="entry name" value="TPR-like_helical_dom_sf"/>
</dbReference>
<dbReference type="AlphaFoldDB" id="A0A9W7DM99"/>
<keyword evidence="1" id="KW-0677">Repeat</keyword>
<dbReference type="PANTHER" id="PTHR45641">
    <property type="entry name" value="TETRATRICOPEPTIDE REPEAT PROTEIN (AFU_ORTHOLOGUE AFUA_6G03870)"/>
    <property type="match status" value="1"/>
</dbReference>
<feature type="region of interest" description="Disordered" evidence="3">
    <location>
        <begin position="1"/>
        <end position="20"/>
    </location>
</feature>
<dbReference type="SUPFAM" id="SSF48452">
    <property type="entry name" value="TPR-like"/>
    <property type="match status" value="1"/>
</dbReference>